<dbReference type="AlphaFoldDB" id="A0A6M9PSI5"/>
<gene>
    <name evidence="1" type="ORF">DN92_07510</name>
</gene>
<dbReference type="PANTHER" id="PTHR41791">
    <property type="entry name" value="SSL7039 PROTEIN"/>
    <property type="match status" value="1"/>
</dbReference>
<dbReference type="InterPro" id="IPR014056">
    <property type="entry name" value="TypeIITA-like_toxin_pred"/>
</dbReference>
<sequence>MRLKIYTDAQGNAPFESWLHGLKDIQARARIRARLARVEVGNLGDCKNLREGIQELRLDYGPGYRVYLSRQGDEIVLLLSGSDKSDQDRVIEQAIKYLEDWKQRGKP</sequence>
<dbReference type="Proteomes" id="UP000501090">
    <property type="component" value="Chromosome"/>
</dbReference>
<keyword evidence="2" id="KW-1185">Reference proteome</keyword>
<dbReference type="PIRSF" id="PIRSF028744">
    <property type="entry name" value="Addict_mod_HI1419"/>
    <property type="match status" value="1"/>
</dbReference>
<dbReference type="NCBIfam" id="TIGR02683">
    <property type="entry name" value="upstrm_HI1419"/>
    <property type="match status" value="1"/>
</dbReference>
<dbReference type="EMBL" id="CP028940">
    <property type="protein sequence ID" value="QKM60886.1"/>
    <property type="molecule type" value="Genomic_DNA"/>
</dbReference>
<evidence type="ECO:0000313" key="1">
    <source>
        <dbReference type="EMBL" id="QKM60886.1"/>
    </source>
</evidence>
<accession>A0A6M9PSI5</accession>
<reference evidence="1 2" key="1">
    <citation type="submission" date="2018-04" db="EMBL/GenBank/DDBJ databases">
        <title>Polynucleobacter sp. UK-Long2-W17 genome.</title>
        <authorList>
            <person name="Hahn M.W."/>
        </authorList>
    </citation>
    <scope>NUCLEOTIDE SEQUENCE [LARGE SCALE GENOMIC DNA]</scope>
    <source>
        <strain evidence="1 2">UK-Long2-W17</strain>
    </source>
</reference>
<organism evidence="1 2">
    <name type="scientific">Polynucleobacter arcticus</name>
    <dbReference type="NCBI Taxonomy" id="1743165"/>
    <lineage>
        <taxon>Bacteria</taxon>
        <taxon>Pseudomonadati</taxon>
        <taxon>Pseudomonadota</taxon>
        <taxon>Betaproteobacteria</taxon>
        <taxon>Burkholderiales</taxon>
        <taxon>Burkholderiaceae</taxon>
        <taxon>Polynucleobacter</taxon>
    </lineage>
</organism>
<name>A0A6M9PSI5_9BURK</name>
<dbReference type="KEGG" id="pard:DN92_07510"/>
<proteinExistence type="predicted"/>
<evidence type="ECO:0000313" key="2">
    <source>
        <dbReference type="Proteomes" id="UP000501090"/>
    </source>
</evidence>
<dbReference type="RefSeq" id="WP_173960649.1">
    <property type="nucleotide sequence ID" value="NZ_CBCSCC010000008.1"/>
</dbReference>
<protein>
    <submittedName>
        <fullName evidence="1">Addiction module protein</fullName>
    </submittedName>
</protein>
<dbReference type="PANTHER" id="PTHR41791:SF1">
    <property type="entry name" value="SSL7039 PROTEIN"/>
    <property type="match status" value="1"/>
</dbReference>